<accession>A0A9Q0DH03</accession>
<keyword evidence="2" id="KW-1185">Reference proteome</keyword>
<dbReference type="Proteomes" id="UP001148018">
    <property type="component" value="Unassembled WGS sequence"/>
</dbReference>
<dbReference type="AlphaFoldDB" id="A0A9Q0DH03"/>
<proteinExistence type="predicted"/>
<comment type="caution">
    <text evidence="1">The sequence shown here is derived from an EMBL/GenBank/DDBJ whole genome shotgun (WGS) entry which is preliminary data.</text>
</comment>
<name>A0A9Q0DH03_9TELE</name>
<reference evidence="1" key="1">
    <citation type="submission" date="2022-07" db="EMBL/GenBank/DDBJ databases">
        <title>Chromosome-level genome of Muraenolepis orangiensis.</title>
        <authorList>
            <person name="Kim J."/>
        </authorList>
    </citation>
    <scope>NUCLEOTIDE SEQUENCE</scope>
    <source>
        <strain evidence="1">KU_S4_2022</strain>
        <tissue evidence="1">Muscle</tissue>
    </source>
</reference>
<evidence type="ECO:0000313" key="1">
    <source>
        <dbReference type="EMBL" id="KAJ3588263.1"/>
    </source>
</evidence>
<dbReference type="EMBL" id="JANIIK010000116">
    <property type="protein sequence ID" value="KAJ3588263.1"/>
    <property type="molecule type" value="Genomic_DNA"/>
</dbReference>
<protein>
    <submittedName>
        <fullName evidence="1">Uncharacterized protein</fullName>
    </submittedName>
</protein>
<evidence type="ECO:0000313" key="2">
    <source>
        <dbReference type="Proteomes" id="UP001148018"/>
    </source>
</evidence>
<sequence length="83" mass="9077">MEETTEETEIEKEDEDEVDLLGMLAKLAQMQITEEKNMRLTVPGSSLAAGHVVPVAPPPLTGHAPFYIADSGKLTRECPKLDI</sequence>
<gene>
    <name evidence="1" type="ORF">NHX12_011857</name>
</gene>
<organism evidence="1 2">
    <name type="scientific">Muraenolepis orangiensis</name>
    <name type="common">Patagonian moray cod</name>
    <dbReference type="NCBI Taxonomy" id="630683"/>
    <lineage>
        <taxon>Eukaryota</taxon>
        <taxon>Metazoa</taxon>
        <taxon>Chordata</taxon>
        <taxon>Craniata</taxon>
        <taxon>Vertebrata</taxon>
        <taxon>Euteleostomi</taxon>
        <taxon>Actinopterygii</taxon>
        <taxon>Neopterygii</taxon>
        <taxon>Teleostei</taxon>
        <taxon>Neoteleostei</taxon>
        <taxon>Acanthomorphata</taxon>
        <taxon>Zeiogadaria</taxon>
        <taxon>Gadariae</taxon>
        <taxon>Gadiformes</taxon>
        <taxon>Muraenolepidoidei</taxon>
        <taxon>Muraenolepididae</taxon>
        <taxon>Muraenolepis</taxon>
    </lineage>
</organism>